<dbReference type="Proteomes" id="UP000216345">
    <property type="component" value="Unassembled WGS sequence"/>
</dbReference>
<evidence type="ECO:0008006" key="3">
    <source>
        <dbReference type="Google" id="ProtNLM"/>
    </source>
</evidence>
<evidence type="ECO:0000313" key="1">
    <source>
        <dbReference type="EMBL" id="OYR16712.1"/>
    </source>
</evidence>
<name>A0A256FPD5_9HYPH</name>
<proteinExistence type="predicted"/>
<reference evidence="1 2" key="1">
    <citation type="submission" date="2017-07" db="EMBL/GenBank/DDBJ databases">
        <title>Phylogenetic study on the rhizospheric bacterium Ochrobactrum sp. A44.</title>
        <authorList>
            <person name="Krzyzanowska D.M."/>
            <person name="Ossowicki A."/>
            <person name="Rajewska M."/>
            <person name="Maciag T."/>
            <person name="Kaczynski Z."/>
            <person name="Czerwicka M."/>
            <person name="Jafra S."/>
        </authorList>
    </citation>
    <scope>NUCLEOTIDE SEQUENCE [LARGE SCALE GENOMIC DNA]</scope>
    <source>
        <strain evidence="1 2">PR17</strain>
    </source>
</reference>
<dbReference type="EMBL" id="NNRK01000022">
    <property type="protein sequence ID" value="OYR16712.1"/>
    <property type="molecule type" value="Genomic_DNA"/>
</dbReference>
<keyword evidence="2" id="KW-1185">Reference proteome</keyword>
<organism evidence="1 2">
    <name type="scientific">Brucella rhizosphaerae</name>
    <dbReference type="NCBI Taxonomy" id="571254"/>
    <lineage>
        <taxon>Bacteria</taxon>
        <taxon>Pseudomonadati</taxon>
        <taxon>Pseudomonadota</taxon>
        <taxon>Alphaproteobacteria</taxon>
        <taxon>Hyphomicrobiales</taxon>
        <taxon>Brucellaceae</taxon>
        <taxon>Brucella/Ochrobactrum group</taxon>
        <taxon>Brucella</taxon>
    </lineage>
</organism>
<comment type="caution">
    <text evidence="1">The sequence shown here is derived from an EMBL/GenBank/DDBJ whole genome shotgun (WGS) entry which is preliminary data.</text>
</comment>
<evidence type="ECO:0000313" key="2">
    <source>
        <dbReference type="Proteomes" id="UP000216345"/>
    </source>
</evidence>
<gene>
    <name evidence="1" type="ORF">CEV32_4346</name>
</gene>
<sequence length="196" mass="21723">MSNALDPQVKALVDAGNLVRLDMIRFDFPGRSVGYHRGGRPFIHNGLRYLPNRFLETGDMTGAVGVGVTTRTIKFSNIPTTDPDDAIAKIEQFNYLNAPVIISHLAGVRETNEVVGVLLTSMYEIDRVRFVKGGEQKDGTRSLTIRIDLQPPGRSARGATLVKRSLVEQQFDNDETDTSLEYASIVATDVEEWGQR</sequence>
<dbReference type="OrthoDB" id="8113381at2"/>
<protein>
    <recommendedName>
        <fullName evidence="3">DUF2163 domain-containing protein</fullName>
    </recommendedName>
</protein>
<dbReference type="AlphaFoldDB" id="A0A256FPD5"/>
<dbReference type="RefSeq" id="WP_094575356.1">
    <property type="nucleotide sequence ID" value="NZ_JBHEEL010000009.1"/>
</dbReference>
<accession>A0A256FPD5</accession>